<evidence type="ECO:0000313" key="2">
    <source>
        <dbReference type="EMBL" id="EMA42160.1"/>
    </source>
</evidence>
<organism evidence="2 3">
    <name type="scientific">Halococcus morrhuae DSM 1307</name>
    <dbReference type="NCBI Taxonomy" id="931277"/>
    <lineage>
        <taxon>Archaea</taxon>
        <taxon>Methanobacteriati</taxon>
        <taxon>Methanobacteriota</taxon>
        <taxon>Stenosarchaea group</taxon>
        <taxon>Halobacteria</taxon>
        <taxon>Halobacteriales</taxon>
        <taxon>Halococcaceae</taxon>
        <taxon>Halococcus</taxon>
    </lineage>
</organism>
<dbReference type="PANTHER" id="PTHR42831:SF1">
    <property type="entry name" value="FE-S PROTEIN MATURATION AUXILIARY FACTOR YITW"/>
    <property type="match status" value="1"/>
</dbReference>
<feature type="domain" description="MIP18 family-like" evidence="1">
    <location>
        <begin position="43"/>
        <end position="112"/>
    </location>
</feature>
<dbReference type="eggNOG" id="arCOG01845">
    <property type="taxonomic scope" value="Archaea"/>
</dbReference>
<dbReference type="InterPro" id="IPR052339">
    <property type="entry name" value="Fe-S_Maturation_MIP18"/>
</dbReference>
<comment type="caution">
    <text evidence="2">The sequence shown here is derived from an EMBL/GenBank/DDBJ whole genome shotgun (WGS) entry which is preliminary data.</text>
</comment>
<dbReference type="InterPro" id="IPR002744">
    <property type="entry name" value="MIP18-like"/>
</dbReference>
<evidence type="ECO:0000259" key="1">
    <source>
        <dbReference type="Pfam" id="PF01883"/>
    </source>
</evidence>
<dbReference type="Gene3D" id="3.30.300.130">
    <property type="entry name" value="Fe-S cluster assembly (FSCA)"/>
    <property type="match status" value="1"/>
</dbReference>
<dbReference type="STRING" id="931277.C448_11536"/>
<dbReference type="SUPFAM" id="SSF117916">
    <property type="entry name" value="Fe-S cluster assembly (FSCA) domain-like"/>
    <property type="match status" value="1"/>
</dbReference>
<dbReference type="NCBIfam" id="NF041868">
    <property type="entry name" value="paad_haloarch"/>
    <property type="match status" value="1"/>
</dbReference>
<sequence length="142" mass="15760">MSSESGIDPEFDPDANYCAYTDYESGETVEALPATGEESTGTERAVWDALYGIDDPEMPISIVDLGLIYGITVDDGHARVDMTLTYTGCPARDMLQETVRKRVAAIESIDEAELRLVWSPEWTVEMVTERGKEDLREFGLSI</sequence>
<dbReference type="OrthoDB" id="371709at2157"/>
<dbReference type="PATRIC" id="fig|931277.6.peg.2256"/>
<gene>
    <name evidence="2" type="ORF">C448_11536</name>
</gene>
<dbReference type="AlphaFoldDB" id="M0MCM8"/>
<proteinExistence type="predicted"/>
<dbReference type="RefSeq" id="WP_004054941.1">
    <property type="nucleotide sequence ID" value="NZ_AOMC01000135.1"/>
</dbReference>
<dbReference type="InterPro" id="IPR034904">
    <property type="entry name" value="FSCA_dom_sf"/>
</dbReference>
<reference evidence="2 3" key="1">
    <citation type="journal article" date="2014" name="PLoS Genet.">
        <title>Phylogenetically driven sequencing of extremely halophilic archaea reveals strategies for static and dynamic osmo-response.</title>
        <authorList>
            <person name="Becker E.A."/>
            <person name="Seitzer P.M."/>
            <person name="Tritt A."/>
            <person name="Larsen D."/>
            <person name="Krusor M."/>
            <person name="Yao A.I."/>
            <person name="Wu D."/>
            <person name="Madern D."/>
            <person name="Eisen J.A."/>
            <person name="Darling A.E."/>
            <person name="Facciotti M.T."/>
        </authorList>
    </citation>
    <scope>NUCLEOTIDE SEQUENCE [LARGE SCALE GENOMIC DNA]</scope>
    <source>
        <strain evidence="2 3">DSM 1307</strain>
    </source>
</reference>
<name>M0MCM8_HALMO</name>
<dbReference type="PANTHER" id="PTHR42831">
    <property type="entry name" value="FE-S PROTEIN MATURATION AUXILIARY FACTOR YITW"/>
    <property type="match status" value="1"/>
</dbReference>
<dbReference type="Pfam" id="PF01883">
    <property type="entry name" value="FeS_assembly_P"/>
    <property type="match status" value="1"/>
</dbReference>
<accession>M0MCM8</accession>
<dbReference type="EMBL" id="AOMC01000135">
    <property type="protein sequence ID" value="EMA42160.1"/>
    <property type="molecule type" value="Genomic_DNA"/>
</dbReference>
<evidence type="ECO:0000313" key="3">
    <source>
        <dbReference type="Proteomes" id="UP000011568"/>
    </source>
</evidence>
<protein>
    <submittedName>
        <fullName evidence="2">Metal-sulfur cluster biosynthetic enzyme</fullName>
    </submittedName>
</protein>
<keyword evidence="3" id="KW-1185">Reference proteome</keyword>
<dbReference type="Proteomes" id="UP000011568">
    <property type="component" value="Unassembled WGS sequence"/>
</dbReference>